<name>A0A8S0TMM4_OLEEU</name>
<feature type="domain" description="Protein kinase" evidence="6">
    <location>
        <begin position="1"/>
        <end position="302"/>
    </location>
</feature>
<keyword evidence="2" id="KW-0808">Transferase</keyword>
<keyword evidence="5" id="KW-0067">ATP-binding</keyword>
<dbReference type="SUPFAM" id="SSF56112">
    <property type="entry name" value="Protein kinase-like (PK-like)"/>
    <property type="match status" value="1"/>
</dbReference>
<dbReference type="AlphaFoldDB" id="A0A8S0TMM4"/>
<dbReference type="PANTHER" id="PTHR43895:SF123">
    <property type="entry name" value="NON-SPECIFIC SERINE_THREONINE PROTEIN KINASE"/>
    <property type="match status" value="1"/>
</dbReference>
<keyword evidence="1" id="KW-0723">Serine/threonine-protein kinase</keyword>
<keyword evidence="4 7" id="KW-0418">Kinase</keyword>
<reference evidence="7 8" key="1">
    <citation type="submission" date="2019-12" db="EMBL/GenBank/DDBJ databases">
        <authorList>
            <person name="Alioto T."/>
            <person name="Alioto T."/>
            <person name="Gomez Garrido J."/>
        </authorList>
    </citation>
    <scope>NUCLEOTIDE SEQUENCE [LARGE SCALE GENOMIC DNA]</scope>
</reference>
<organism evidence="7 8">
    <name type="scientific">Olea europaea subsp. europaea</name>
    <dbReference type="NCBI Taxonomy" id="158383"/>
    <lineage>
        <taxon>Eukaryota</taxon>
        <taxon>Viridiplantae</taxon>
        <taxon>Streptophyta</taxon>
        <taxon>Embryophyta</taxon>
        <taxon>Tracheophyta</taxon>
        <taxon>Spermatophyta</taxon>
        <taxon>Magnoliopsida</taxon>
        <taxon>eudicotyledons</taxon>
        <taxon>Gunneridae</taxon>
        <taxon>Pentapetalae</taxon>
        <taxon>asterids</taxon>
        <taxon>lamiids</taxon>
        <taxon>Lamiales</taxon>
        <taxon>Oleaceae</taxon>
        <taxon>Oleeae</taxon>
        <taxon>Olea</taxon>
    </lineage>
</organism>
<dbReference type="SMART" id="SM00220">
    <property type="entry name" value="S_TKc"/>
    <property type="match status" value="1"/>
</dbReference>
<dbReference type="Gene3D" id="1.10.510.10">
    <property type="entry name" value="Transferase(Phosphotransferase) domain 1"/>
    <property type="match status" value="1"/>
</dbReference>
<evidence type="ECO:0000313" key="8">
    <source>
        <dbReference type="Proteomes" id="UP000594638"/>
    </source>
</evidence>
<evidence type="ECO:0000256" key="1">
    <source>
        <dbReference type="ARBA" id="ARBA00022527"/>
    </source>
</evidence>
<keyword evidence="8" id="KW-1185">Reference proteome</keyword>
<dbReference type="PROSITE" id="PS50011">
    <property type="entry name" value="PROTEIN_KINASE_DOM"/>
    <property type="match status" value="1"/>
</dbReference>
<dbReference type="InterPro" id="IPR011009">
    <property type="entry name" value="Kinase-like_dom_sf"/>
</dbReference>
<gene>
    <name evidence="7" type="ORF">OLEA9_A008388</name>
</gene>
<dbReference type="PANTHER" id="PTHR43895">
    <property type="entry name" value="CALCIUM/CALMODULIN-DEPENDENT PROTEIN KINASE KINASE-RELATED"/>
    <property type="match status" value="1"/>
</dbReference>
<dbReference type="GO" id="GO:0005524">
    <property type="term" value="F:ATP binding"/>
    <property type="evidence" value="ECO:0007669"/>
    <property type="project" value="UniProtKB-KW"/>
</dbReference>
<keyword evidence="3" id="KW-0547">Nucleotide-binding</keyword>
<evidence type="ECO:0000259" key="6">
    <source>
        <dbReference type="PROSITE" id="PS50011"/>
    </source>
</evidence>
<dbReference type="Pfam" id="PF00069">
    <property type="entry name" value="Pkinase"/>
    <property type="match status" value="1"/>
</dbReference>
<dbReference type="PROSITE" id="PS00108">
    <property type="entry name" value="PROTEIN_KINASE_ST"/>
    <property type="match status" value="1"/>
</dbReference>
<dbReference type="InterPro" id="IPR000719">
    <property type="entry name" value="Prot_kinase_dom"/>
</dbReference>
<evidence type="ECO:0000256" key="3">
    <source>
        <dbReference type="ARBA" id="ARBA00022741"/>
    </source>
</evidence>
<sequence length="302" mass="33893">MNILALLFGLMSDVVNKGRIQPEFIVLPGGIYSRHRWKSKEGGRRNDRVTQVMASKIKIYIVIEFVAGGELFDKIATEGRLKEDEARKYFQQLINAVDYCHSRGVCHRDLKPENLLLDANGVLKVSEFGLSALPQEVREDGLLHTTFGTPNYVAPEFPNSVWGFRGGSTEVLSEQSQSALRCRPRYLCVVVLPTFLPKEGGVLNFQGIATCFDLALKLKRRFYWVAFKELVQGFAWFWIMPWRVQVGCFLGAIDVMLGFVKMKNTNETSAQSSLNALCGGLPTTLYYVTTGCDFGLTLSRPS</sequence>
<dbReference type="GO" id="GO:0004674">
    <property type="term" value="F:protein serine/threonine kinase activity"/>
    <property type="evidence" value="ECO:0007669"/>
    <property type="project" value="UniProtKB-KW"/>
</dbReference>
<comment type="caution">
    <text evidence="7">The sequence shown here is derived from an EMBL/GenBank/DDBJ whole genome shotgun (WGS) entry which is preliminary data.</text>
</comment>
<dbReference type="GO" id="GO:0007165">
    <property type="term" value="P:signal transduction"/>
    <property type="evidence" value="ECO:0007669"/>
    <property type="project" value="TreeGrafter"/>
</dbReference>
<evidence type="ECO:0000256" key="5">
    <source>
        <dbReference type="ARBA" id="ARBA00022840"/>
    </source>
</evidence>
<evidence type="ECO:0000256" key="2">
    <source>
        <dbReference type="ARBA" id="ARBA00022679"/>
    </source>
</evidence>
<evidence type="ECO:0000256" key="4">
    <source>
        <dbReference type="ARBA" id="ARBA00022777"/>
    </source>
</evidence>
<dbReference type="OrthoDB" id="193931at2759"/>
<dbReference type="EMBL" id="CACTIH010007256">
    <property type="protein sequence ID" value="CAA3006056.1"/>
    <property type="molecule type" value="Genomic_DNA"/>
</dbReference>
<dbReference type="Gramene" id="OE9A008388T1">
    <property type="protein sequence ID" value="OE9A008388C1"/>
    <property type="gene ID" value="OE9A008388"/>
</dbReference>
<proteinExistence type="predicted"/>
<dbReference type="Proteomes" id="UP000594638">
    <property type="component" value="Unassembled WGS sequence"/>
</dbReference>
<accession>A0A8S0TMM4</accession>
<protein>
    <submittedName>
        <fullName evidence="7">CBL-interacting serine threonine- kinase 23 isoform X3</fullName>
    </submittedName>
</protein>
<evidence type="ECO:0000313" key="7">
    <source>
        <dbReference type="EMBL" id="CAA3006056.1"/>
    </source>
</evidence>
<dbReference type="InterPro" id="IPR008271">
    <property type="entry name" value="Ser/Thr_kinase_AS"/>
</dbReference>